<dbReference type="InterPro" id="IPR050177">
    <property type="entry name" value="Lipid_A_modif_metabolic_enz"/>
</dbReference>
<dbReference type="AlphaFoldDB" id="A0A6H0WLL5"/>
<accession>A0A6H0WLL5</accession>
<dbReference type="PRINTS" id="PR01713">
    <property type="entry name" value="NUCEPIMERASE"/>
</dbReference>
<evidence type="ECO:0000313" key="3">
    <source>
        <dbReference type="Proteomes" id="UP000501914"/>
    </source>
</evidence>
<feature type="domain" description="NAD-dependent epimerase/dehydratase" evidence="1">
    <location>
        <begin position="4"/>
        <end position="226"/>
    </location>
</feature>
<dbReference type="KEGG" id="bteq:G4P54_17395"/>
<dbReference type="SUPFAM" id="SSF51735">
    <property type="entry name" value="NAD(P)-binding Rossmann-fold domains"/>
    <property type="match status" value="1"/>
</dbReference>
<dbReference type="Proteomes" id="UP000501914">
    <property type="component" value="Chromosome"/>
</dbReference>
<dbReference type="InterPro" id="IPR001509">
    <property type="entry name" value="Epimerase_deHydtase"/>
</dbReference>
<dbReference type="InterPro" id="IPR036291">
    <property type="entry name" value="NAD(P)-bd_dom_sf"/>
</dbReference>
<proteinExistence type="predicted"/>
<dbReference type="Pfam" id="PF01370">
    <property type="entry name" value="Epimerase"/>
    <property type="match status" value="1"/>
</dbReference>
<name>A0A6H0WLL5_9BACI</name>
<protein>
    <submittedName>
        <fullName evidence="2">NAD(P)-dependent oxidoreductase</fullName>
    </submittedName>
</protein>
<dbReference type="Gene3D" id="3.40.50.720">
    <property type="entry name" value="NAD(P)-binding Rossmann-like Domain"/>
    <property type="match status" value="1"/>
</dbReference>
<gene>
    <name evidence="2" type="ORF">G4P54_17395</name>
</gene>
<sequence length="309" mass="34670">MKHIAILGGAGFIGSELARLLENKGYHTIIADQKKPDFQAEFRQTNILDRQSLRESLKGADAVVHLAAMVGVDSCRSNEEDVIKVNFEGTKNVTEVCKELGIKTLLFSSSSEVFGDSPDYPYTELSKKLPKSAYGKAKLKSEEYLKEQASDSLHVRVVRYFNVYGPKQREDFVINKFFSFAEAGEELPLYGDGGQIRCFSYISDIVNGTYLALVHKGSAFEDFNIGNDLPISIKGLAEKINVMTGRKKENYTFKKLGEDGVRSKDIEIFKRAPSIEKAKRLLGYAPKVHLEEGLRMIKVERQKQKLPLS</sequence>
<reference evidence="2 3" key="1">
    <citation type="submission" date="2020-02" db="EMBL/GenBank/DDBJ databases">
        <title>Genome sequencing, annotation and comparative genomic analysis of Bacillus tequilensis EA-CB0015, an effective biological control agent against Pseudocercospora fijiensis in banana plants.</title>
        <authorList>
            <person name="Cuellar-Gaviria T.Z."/>
            <person name="Ju K.-S."/>
            <person name="Villegas-Escobar V."/>
        </authorList>
    </citation>
    <scope>NUCLEOTIDE SEQUENCE [LARGE SCALE GENOMIC DNA]</scope>
    <source>
        <strain evidence="2 3">EA-CB0015</strain>
    </source>
</reference>
<keyword evidence="3" id="KW-1185">Reference proteome</keyword>
<evidence type="ECO:0000313" key="2">
    <source>
        <dbReference type="EMBL" id="QIW81430.1"/>
    </source>
</evidence>
<organism evidence="2 3">
    <name type="scientific">Bacillus tequilensis</name>
    <dbReference type="NCBI Taxonomy" id="227866"/>
    <lineage>
        <taxon>Bacteria</taxon>
        <taxon>Bacillati</taxon>
        <taxon>Bacillota</taxon>
        <taxon>Bacilli</taxon>
        <taxon>Bacillales</taxon>
        <taxon>Bacillaceae</taxon>
        <taxon>Bacillus</taxon>
    </lineage>
</organism>
<dbReference type="RefSeq" id="WP_167873359.1">
    <property type="nucleotide sequence ID" value="NZ_CP048852.1"/>
</dbReference>
<dbReference type="PANTHER" id="PTHR43245">
    <property type="entry name" value="BIFUNCTIONAL POLYMYXIN RESISTANCE PROTEIN ARNA"/>
    <property type="match status" value="1"/>
</dbReference>
<evidence type="ECO:0000259" key="1">
    <source>
        <dbReference type="Pfam" id="PF01370"/>
    </source>
</evidence>
<dbReference type="EMBL" id="CP048852">
    <property type="protein sequence ID" value="QIW81430.1"/>
    <property type="molecule type" value="Genomic_DNA"/>
</dbReference>